<organism evidence="1 2">
    <name type="scientific">Paenibacillus yanchengensis</name>
    <dbReference type="NCBI Taxonomy" id="2035833"/>
    <lineage>
        <taxon>Bacteria</taxon>
        <taxon>Bacillati</taxon>
        <taxon>Bacillota</taxon>
        <taxon>Bacilli</taxon>
        <taxon>Bacillales</taxon>
        <taxon>Paenibacillaceae</taxon>
        <taxon>Paenibacillus</taxon>
    </lineage>
</organism>
<comment type="caution">
    <text evidence="1">The sequence shown here is derived from an EMBL/GenBank/DDBJ whole genome shotgun (WGS) entry which is preliminary data.</text>
</comment>
<evidence type="ECO:0000313" key="2">
    <source>
        <dbReference type="Proteomes" id="UP001597362"/>
    </source>
</evidence>
<dbReference type="NCBIfam" id="NF033832">
    <property type="entry name" value="sce7726_fam"/>
    <property type="match status" value="1"/>
</dbReference>
<dbReference type="Proteomes" id="UP001597362">
    <property type="component" value="Unassembled WGS sequence"/>
</dbReference>
<sequence length="287" mass="34333">MMEKESKVNVNYNYLNRFFTKKYLIDKIHSEEFVSDLFIKELEKNYKLLNSEYRNEFFYKSILFNKYIIGKYSLKTSTALSEIIIDNSKADFIVLNHSNGFVFEIKTELDNFDRLIYQLNDYYKVFSMVNVVTSEKNYYPVYKLLKETNPNVGIIVLTKNKRLSVRKTPKRDDMALNHEALFKLLRKNEYEKIISYKFGFIPDVKPVHFFRTLLELFKQIDIIEAQTLVFKELNKRGKSGTIEIIKYLPESIRWLVYSGKYNEQTLHFICEKLNLRSDMNVLPNNKR</sequence>
<dbReference type="InterPro" id="IPR047729">
    <property type="entry name" value="Sce7726-like"/>
</dbReference>
<protein>
    <submittedName>
        <fullName evidence="1">Sce7726 family protein</fullName>
    </submittedName>
</protein>
<evidence type="ECO:0000313" key="1">
    <source>
        <dbReference type="EMBL" id="MFD2118139.1"/>
    </source>
</evidence>
<dbReference type="EMBL" id="JBHUHO010000050">
    <property type="protein sequence ID" value="MFD2118139.1"/>
    <property type="molecule type" value="Genomic_DNA"/>
</dbReference>
<keyword evidence="2" id="KW-1185">Reference proteome</keyword>
<name>A0ABW4YRS2_9BACL</name>
<gene>
    <name evidence="1" type="ORF">ACFSJH_20780</name>
</gene>
<proteinExistence type="predicted"/>
<dbReference type="RefSeq" id="WP_377775771.1">
    <property type="nucleotide sequence ID" value="NZ_JBHUHO010000050.1"/>
</dbReference>
<accession>A0ABW4YRS2</accession>
<reference evidence="2" key="1">
    <citation type="journal article" date="2019" name="Int. J. Syst. Evol. Microbiol.">
        <title>The Global Catalogue of Microorganisms (GCM) 10K type strain sequencing project: providing services to taxonomists for standard genome sequencing and annotation.</title>
        <authorList>
            <consortium name="The Broad Institute Genomics Platform"/>
            <consortium name="The Broad Institute Genome Sequencing Center for Infectious Disease"/>
            <person name="Wu L."/>
            <person name="Ma J."/>
        </authorList>
    </citation>
    <scope>NUCLEOTIDE SEQUENCE [LARGE SCALE GENOMIC DNA]</scope>
    <source>
        <strain evidence="2">GH52</strain>
    </source>
</reference>